<evidence type="ECO:0000313" key="4">
    <source>
        <dbReference type="Proteomes" id="UP000484381"/>
    </source>
</evidence>
<dbReference type="GO" id="GO:0046491">
    <property type="term" value="P:L-methylmalonyl-CoA metabolic process"/>
    <property type="evidence" value="ECO:0007669"/>
    <property type="project" value="TreeGrafter"/>
</dbReference>
<dbReference type="InterPro" id="IPR029068">
    <property type="entry name" value="Glyas_Bleomycin-R_OHBP_Dase"/>
</dbReference>
<dbReference type="InterPro" id="IPR004360">
    <property type="entry name" value="Glyas_Fos-R_dOase_dom"/>
</dbReference>
<keyword evidence="4" id="KW-1185">Reference proteome</keyword>
<proteinExistence type="predicted"/>
<comment type="caution">
    <text evidence="3">The sequence shown here is derived from an EMBL/GenBank/DDBJ whole genome shotgun (WGS) entry which is preliminary data.</text>
</comment>
<keyword evidence="1" id="KW-0479">Metal-binding</keyword>
<dbReference type="RefSeq" id="WP_152768217.1">
    <property type="nucleotide sequence ID" value="NZ_WHNP01000139.1"/>
</dbReference>
<reference evidence="3 4" key="1">
    <citation type="submission" date="2019-10" db="EMBL/GenBank/DDBJ databases">
        <title>Paraburkholderia sp. isolated from nodules of Mimosa pudica from Brazilian Atlantic Forest soils.</title>
        <authorList>
            <person name="Paulitsch F."/>
            <person name="Hungria M."/>
            <person name="Dall'Agnol R."/>
        </authorList>
    </citation>
    <scope>NUCLEOTIDE SEQUENCE [LARGE SCALE GENOMIC DNA]</scope>
    <source>
        <strain evidence="3 4">CNPSo 3157</strain>
    </source>
</reference>
<evidence type="ECO:0000313" key="3">
    <source>
        <dbReference type="EMBL" id="MPW23791.1"/>
    </source>
</evidence>
<accession>A0A7X1NLN0</accession>
<dbReference type="SUPFAM" id="SSF54593">
    <property type="entry name" value="Glyoxalase/Bleomycin resistance protein/Dihydroxybiphenyl dioxygenase"/>
    <property type="match status" value="1"/>
</dbReference>
<dbReference type="Proteomes" id="UP000484381">
    <property type="component" value="Unassembled WGS sequence"/>
</dbReference>
<dbReference type="EMBL" id="WHNP01000139">
    <property type="protein sequence ID" value="MPW23791.1"/>
    <property type="molecule type" value="Genomic_DNA"/>
</dbReference>
<dbReference type="PANTHER" id="PTHR43048:SF3">
    <property type="entry name" value="METHYLMALONYL-COA EPIMERASE, MITOCHONDRIAL"/>
    <property type="match status" value="1"/>
</dbReference>
<sequence length="169" mass="18571">MTSAPRTAATGARPLAIRSVDHTGITVSSLQESLKFWTDVLGFEHLYTWQFENSPFVENLVGVAGASVDLAMVKGYGHQIELLEYHSPADRTILKPRSCDVGSVHVAMYVDDLDAVLKRLEEANWTAVGPAQRIEGGERDGWKLVYVRDPDGVTLEFLQPASDWEPSGA</sequence>
<protein>
    <recommendedName>
        <fullName evidence="2">VOC domain-containing protein</fullName>
    </recommendedName>
</protein>
<evidence type="ECO:0000259" key="2">
    <source>
        <dbReference type="PROSITE" id="PS51819"/>
    </source>
</evidence>
<dbReference type="Pfam" id="PF00903">
    <property type="entry name" value="Glyoxalase"/>
    <property type="match status" value="1"/>
</dbReference>
<feature type="domain" description="VOC" evidence="2">
    <location>
        <begin position="19"/>
        <end position="160"/>
    </location>
</feature>
<dbReference type="PROSITE" id="PS51819">
    <property type="entry name" value="VOC"/>
    <property type="match status" value="1"/>
</dbReference>
<evidence type="ECO:0000256" key="1">
    <source>
        <dbReference type="ARBA" id="ARBA00022723"/>
    </source>
</evidence>
<dbReference type="Gene3D" id="3.10.180.10">
    <property type="entry name" value="2,3-Dihydroxybiphenyl 1,2-Dioxygenase, domain 1"/>
    <property type="match status" value="1"/>
</dbReference>
<dbReference type="InterPro" id="IPR037523">
    <property type="entry name" value="VOC_core"/>
</dbReference>
<dbReference type="AlphaFoldDB" id="A0A7X1NLN0"/>
<dbReference type="GO" id="GO:0004493">
    <property type="term" value="F:methylmalonyl-CoA epimerase activity"/>
    <property type="evidence" value="ECO:0007669"/>
    <property type="project" value="TreeGrafter"/>
</dbReference>
<dbReference type="GO" id="GO:0046872">
    <property type="term" value="F:metal ion binding"/>
    <property type="evidence" value="ECO:0007669"/>
    <property type="project" value="UniProtKB-KW"/>
</dbReference>
<dbReference type="PANTHER" id="PTHR43048">
    <property type="entry name" value="METHYLMALONYL-COA EPIMERASE"/>
    <property type="match status" value="1"/>
</dbReference>
<dbReference type="InterPro" id="IPR051785">
    <property type="entry name" value="MMCE/EMCE_epimerase"/>
</dbReference>
<gene>
    <name evidence="3" type="ORF">GCT13_45685</name>
</gene>
<organism evidence="3 4">
    <name type="scientific">Paraburkholderia franconis</name>
    <dbReference type="NCBI Taxonomy" id="2654983"/>
    <lineage>
        <taxon>Bacteria</taxon>
        <taxon>Pseudomonadati</taxon>
        <taxon>Pseudomonadota</taxon>
        <taxon>Betaproteobacteria</taxon>
        <taxon>Burkholderiales</taxon>
        <taxon>Burkholderiaceae</taxon>
        <taxon>Paraburkholderia</taxon>
    </lineage>
</organism>
<name>A0A7X1NLN0_9BURK</name>